<evidence type="ECO:0000256" key="1">
    <source>
        <dbReference type="SAM" id="MobiDB-lite"/>
    </source>
</evidence>
<evidence type="ECO:0000313" key="3">
    <source>
        <dbReference type="WBParaSite" id="Pan_g8965.t1"/>
    </source>
</evidence>
<proteinExistence type="predicted"/>
<reference evidence="2" key="1">
    <citation type="journal article" date="2013" name="Genetics">
        <title>The draft genome and transcriptome of Panagrellus redivivus are shaped by the harsh demands of a free-living lifestyle.</title>
        <authorList>
            <person name="Srinivasan J."/>
            <person name="Dillman A.R."/>
            <person name="Macchietto M.G."/>
            <person name="Heikkinen L."/>
            <person name="Lakso M."/>
            <person name="Fracchia K.M."/>
            <person name="Antoshechkin I."/>
            <person name="Mortazavi A."/>
            <person name="Wong G."/>
            <person name="Sternberg P.W."/>
        </authorList>
    </citation>
    <scope>NUCLEOTIDE SEQUENCE [LARGE SCALE GENOMIC DNA]</scope>
    <source>
        <strain evidence="2">MT8872</strain>
    </source>
</reference>
<evidence type="ECO:0000313" key="2">
    <source>
        <dbReference type="Proteomes" id="UP000492821"/>
    </source>
</evidence>
<dbReference type="WBParaSite" id="Pan_g8965.t1">
    <property type="protein sequence ID" value="Pan_g8965.t1"/>
    <property type="gene ID" value="Pan_g8965"/>
</dbReference>
<keyword evidence="2" id="KW-1185">Reference proteome</keyword>
<organism evidence="2 3">
    <name type="scientific">Panagrellus redivivus</name>
    <name type="common">Microworm</name>
    <dbReference type="NCBI Taxonomy" id="6233"/>
    <lineage>
        <taxon>Eukaryota</taxon>
        <taxon>Metazoa</taxon>
        <taxon>Ecdysozoa</taxon>
        <taxon>Nematoda</taxon>
        <taxon>Chromadorea</taxon>
        <taxon>Rhabditida</taxon>
        <taxon>Tylenchina</taxon>
        <taxon>Panagrolaimomorpha</taxon>
        <taxon>Panagrolaimoidea</taxon>
        <taxon>Panagrolaimidae</taxon>
        <taxon>Panagrellus</taxon>
    </lineage>
</organism>
<sequence length="154" mass="17250">MKAFQVCLESRVDRWLCKAGPQRNALNKQWPGPADLITIDHPRRFPSVIPSHPSTVFQKKSYQHTAGRGASKPIANRRQNCWRAGMDNNDYAWADGSNRWQSPTPDDDDRHNCLVSFSPSPFWEGGVIGCAIHEKGEGSPDSRSKFEGSPKSKT</sequence>
<reference evidence="3" key="2">
    <citation type="submission" date="2020-10" db="UniProtKB">
        <authorList>
            <consortium name="WormBaseParasite"/>
        </authorList>
    </citation>
    <scope>IDENTIFICATION</scope>
</reference>
<protein>
    <submittedName>
        <fullName evidence="3">C-type lectin domain-containing protein</fullName>
    </submittedName>
</protein>
<accession>A0A7E4WCT1</accession>
<name>A0A7E4WCT1_PANRE</name>
<dbReference type="AlphaFoldDB" id="A0A7E4WCT1"/>
<feature type="region of interest" description="Disordered" evidence="1">
    <location>
        <begin position="133"/>
        <end position="154"/>
    </location>
</feature>
<dbReference type="Proteomes" id="UP000492821">
    <property type="component" value="Unassembled WGS sequence"/>
</dbReference>